<feature type="transmembrane region" description="Helical" evidence="6">
    <location>
        <begin position="472"/>
        <end position="496"/>
    </location>
</feature>
<dbReference type="SUPFAM" id="SSF103473">
    <property type="entry name" value="MFS general substrate transporter"/>
    <property type="match status" value="1"/>
</dbReference>
<dbReference type="GO" id="GO:0016020">
    <property type="term" value="C:membrane"/>
    <property type="evidence" value="ECO:0007669"/>
    <property type="project" value="UniProtKB-SubCell"/>
</dbReference>
<feature type="transmembrane region" description="Helical" evidence="6">
    <location>
        <begin position="54"/>
        <end position="78"/>
    </location>
</feature>
<dbReference type="InterPro" id="IPR036259">
    <property type="entry name" value="MFS_trans_sf"/>
</dbReference>
<feature type="transmembrane region" description="Helical" evidence="6">
    <location>
        <begin position="502"/>
        <end position="521"/>
    </location>
</feature>
<dbReference type="PANTHER" id="PTHR23511">
    <property type="entry name" value="SYNAPTIC VESICLE GLYCOPROTEIN 2"/>
    <property type="match status" value="1"/>
</dbReference>
<gene>
    <name evidence="8" type="ORF">APLA_LOCUS3802</name>
</gene>
<comment type="subcellular location">
    <subcellularLocation>
        <location evidence="1">Membrane</location>
        <topology evidence="1">Multi-pass membrane protein</topology>
    </subcellularLocation>
</comment>
<keyword evidence="2" id="KW-0813">Transport</keyword>
<evidence type="ECO:0000256" key="3">
    <source>
        <dbReference type="ARBA" id="ARBA00022692"/>
    </source>
</evidence>
<feature type="transmembrane region" description="Helical" evidence="6">
    <location>
        <begin position="180"/>
        <end position="203"/>
    </location>
</feature>
<proteinExistence type="predicted"/>
<comment type="caution">
    <text evidence="8">The sequence shown here is derived from an EMBL/GenBank/DDBJ whole genome shotgun (WGS) entry which is preliminary data.</text>
</comment>
<feature type="domain" description="Major facilitator superfamily (MFS) profile" evidence="7">
    <location>
        <begin position="54"/>
        <end position="526"/>
    </location>
</feature>
<evidence type="ECO:0000259" key="7">
    <source>
        <dbReference type="PROSITE" id="PS50850"/>
    </source>
</evidence>
<dbReference type="Proteomes" id="UP000494106">
    <property type="component" value="Unassembled WGS sequence"/>
</dbReference>
<evidence type="ECO:0000256" key="5">
    <source>
        <dbReference type="ARBA" id="ARBA00023136"/>
    </source>
</evidence>
<feature type="transmembrane region" description="Helical" evidence="6">
    <location>
        <begin position="315"/>
        <end position="337"/>
    </location>
</feature>
<keyword evidence="3 6" id="KW-0812">Transmembrane</keyword>
<feature type="transmembrane region" description="Helical" evidence="6">
    <location>
        <begin position="390"/>
        <end position="408"/>
    </location>
</feature>
<sequence>MEVKERWNVAVGSEQILIYKMANPSSMDKNTKKSQTSVSLDDAMLLSGFGIYNILHMLMSGLVLMGMIMQCLVLGYVIPAAQCDLELTTQQKGWLSAIPFAAIILTSYFWGWCGDTQGRRSVMLYSMTGSTILSIIVSFAPELISFAVLQFLSSIFMAGSSSIVYTYLGEFNNIRHRDKMMTVGSSFIGIGTIVLPCLAWLILPLEISHTIPVLNITYRSWRLLVVATAAPFAIGTVLLLFASETPKFLFVTGRHEEALEVVKNIYVINTRRSRESFPVKTLILEDATTAYAKRGILTSMKEQTLPLLKPPLLKWISLACFVQFGIFAATNGFYIWFPTILNSLRSNDSANMRICDVLDATRKATIEAAAASNTTAICDDSIYISTFLRSIYIGLTFFTMYIIVAIVVNFVAKKYILLATLTITGLCGIGAHVTPQVQVAVTLFAIFQMSGACIGLMNAVSVELFPTKYRAMGVCLSMMIGRTGSMVGSNLIGLFLEVNCGAGFYLFGGLLIVSGVACLSLPNNKKTKSTDNLPPTCDRTQL</sequence>
<dbReference type="AlphaFoldDB" id="A0A8S0Z812"/>
<dbReference type="PROSITE" id="PS50850">
    <property type="entry name" value="MFS"/>
    <property type="match status" value="1"/>
</dbReference>
<dbReference type="GO" id="GO:0022857">
    <property type="term" value="F:transmembrane transporter activity"/>
    <property type="evidence" value="ECO:0007669"/>
    <property type="project" value="InterPro"/>
</dbReference>
<keyword evidence="5 6" id="KW-0472">Membrane</keyword>
<feature type="transmembrane region" description="Helical" evidence="6">
    <location>
        <begin position="93"/>
        <end position="110"/>
    </location>
</feature>
<evidence type="ECO:0000256" key="6">
    <source>
        <dbReference type="SAM" id="Phobius"/>
    </source>
</evidence>
<dbReference type="InterPro" id="IPR020846">
    <property type="entry name" value="MFS_dom"/>
</dbReference>
<dbReference type="Gene3D" id="1.20.1250.20">
    <property type="entry name" value="MFS general substrate transporter like domains"/>
    <property type="match status" value="1"/>
</dbReference>
<feature type="transmembrane region" description="Helical" evidence="6">
    <location>
        <begin position="146"/>
        <end position="168"/>
    </location>
</feature>
<accession>A0A8S0Z812</accession>
<dbReference type="EMBL" id="CADEBC010000346">
    <property type="protein sequence ID" value="CAB3228809.1"/>
    <property type="molecule type" value="Genomic_DNA"/>
</dbReference>
<name>A0A8S0Z812_ARCPL</name>
<evidence type="ECO:0000256" key="1">
    <source>
        <dbReference type="ARBA" id="ARBA00004141"/>
    </source>
</evidence>
<reference evidence="8 9" key="1">
    <citation type="submission" date="2020-04" db="EMBL/GenBank/DDBJ databases">
        <authorList>
            <person name="Wallbank WR R."/>
            <person name="Pardo Diaz C."/>
            <person name="Kozak K."/>
            <person name="Martin S."/>
            <person name="Jiggins C."/>
            <person name="Moest M."/>
            <person name="Warren A I."/>
            <person name="Byers J.R.P. K."/>
            <person name="Montejo-Kovacevich G."/>
            <person name="Yen C E."/>
        </authorList>
    </citation>
    <scope>NUCLEOTIDE SEQUENCE [LARGE SCALE GENOMIC DNA]</scope>
</reference>
<dbReference type="OrthoDB" id="10262656at2759"/>
<evidence type="ECO:0000256" key="4">
    <source>
        <dbReference type="ARBA" id="ARBA00022989"/>
    </source>
</evidence>
<protein>
    <recommendedName>
        <fullName evidence="7">Major facilitator superfamily (MFS) profile domain-containing protein</fullName>
    </recommendedName>
</protein>
<dbReference type="PANTHER" id="PTHR23511:SF35">
    <property type="entry name" value="MAJOR FACILITATOR SUPERFAMILY (MFS) PROFILE DOMAIN-CONTAINING PROTEIN"/>
    <property type="match status" value="1"/>
</dbReference>
<feature type="transmembrane region" description="Helical" evidence="6">
    <location>
        <begin position="415"/>
        <end position="433"/>
    </location>
</feature>
<evidence type="ECO:0000256" key="2">
    <source>
        <dbReference type="ARBA" id="ARBA00022448"/>
    </source>
</evidence>
<organism evidence="8 9">
    <name type="scientific">Arctia plantaginis</name>
    <name type="common">Wood tiger moth</name>
    <name type="synonym">Phalaena plantaginis</name>
    <dbReference type="NCBI Taxonomy" id="874455"/>
    <lineage>
        <taxon>Eukaryota</taxon>
        <taxon>Metazoa</taxon>
        <taxon>Ecdysozoa</taxon>
        <taxon>Arthropoda</taxon>
        <taxon>Hexapoda</taxon>
        <taxon>Insecta</taxon>
        <taxon>Pterygota</taxon>
        <taxon>Neoptera</taxon>
        <taxon>Endopterygota</taxon>
        <taxon>Lepidoptera</taxon>
        <taxon>Glossata</taxon>
        <taxon>Ditrysia</taxon>
        <taxon>Noctuoidea</taxon>
        <taxon>Erebidae</taxon>
        <taxon>Arctiinae</taxon>
        <taxon>Arctia</taxon>
    </lineage>
</organism>
<feature type="transmembrane region" description="Helical" evidence="6">
    <location>
        <begin position="122"/>
        <end position="140"/>
    </location>
</feature>
<dbReference type="InterPro" id="IPR011701">
    <property type="entry name" value="MFS"/>
</dbReference>
<feature type="transmembrane region" description="Helical" evidence="6">
    <location>
        <begin position="439"/>
        <end position="460"/>
    </location>
</feature>
<keyword evidence="4 6" id="KW-1133">Transmembrane helix</keyword>
<keyword evidence="9" id="KW-1185">Reference proteome</keyword>
<feature type="transmembrane region" description="Helical" evidence="6">
    <location>
        <begin position="223"/>
        <end position="242"/>
    </location>
</feature>
<dbReference type="Pfam" id="PF07690">
    <property type="entry name" value="MFS_1"/>
    <property type="match status" value="1"/>
</dbReference>
<evidence type="ECO:0000313" key="8">
    <source>
        <dbReference type="EMBL" id="CAB3228809.1"/>
    </source>
</evidence>
<evidence type="ECO:0000313" key="9">
    <source>
        <dbReference type="Proteomes" id="UP000494106"/>
    </source>
</evidence>